<sequence length="667" mass="71088">MGMVQPFHGARLSVAAALLVAVSHFGSSGVLAAAPESGCKASASSGPSSTCLESRRSTHPQRTFRELRRLLAGAGGLLRRDLLELREGAGGQLGFFARTQISAGEVLLEVPLHAALWRGSVDLGALGIHLAPGAQLSEAERLILGLAVLRRAASSSQLELGESVQAHLAYAHLLVQEPVPNSTALWGIDELRWLQGTDAGELTSHFLSRIAQVHAAAPEAAELIEVKAAFAQYYSRHVQLWLDSSGFMQEQLEGILLPGIDFCRHQEGSSKPVFLPERRVVRLSSSLPLAAGEQIFVDFGVRDHTDLMVGQGVLGGPLSGVFLPVPLGHDANGGAKSRLLEQLNWPAEVRLVGEEIRDVRSLRLAAMPPEEFSSWSVGALVSGTPLAVSRAFRTEVQANAYLLQECTRRGANARQQPSVVGSVAASRVDVAQRYREHLSDAGSSCVWPLPAASKGQAQEVEMARGPVSVEELVAKGAGPAVVFISTHSAREGSDEESRCQQCPEVLLRLGVPVLVVLVDPMMEDPPSVVLGDCVWRPVDGRPDCWQRDAGGSEVRLLVLRVWASEDPQQPLGTLCAGLDVTDLCRPVLALGGLVTVGCTGHVRGFWDAGQAAKGALLPCAWGRLSASAVRQVAQGGRQELLFYEAGLEPCNDRCGAFHYEGPSFSAL</sequence>
<dbReference type="AlphaFoldDB" id="A0A813L8D9"/>
<proteinExistence type="predicted"/>
<dbReference type="Proteomes" id="UP000626109">
    <property type="component" value="Unassembled WGS sequence"/>
</dbReference>
<feature type="signal peptide" evidence="1">
    <location>
        <begin position="1"/>
        <end position="32"/>
    </location>
</feature>
<evidence type="ECO:0000256" key="1">
    <source>
        <dbReference type="SAM" id="SignalP"/>
    </source>
</evidence>
<reference evidence="2" key="1">
    <citation type="submission" date="2021-02" db="EMBL/GenBank/DDBJ databases">
        <authorList>
            <person name="Dougan E. K."/>
            <person name="Rhodes N."/>
            <person name="Thang M."/>
            <person name="Chan C."/>
        </authorList>
    </citation>
    <scope>NUCLEOTIDE SEQUENCE</scope>
</reference>
<dbReference type="EMBL" id="CAJNNW010034662">
    <property type="protein sequence ID" value="CAE8723472.1"/>
    <property type="molecule type" value="Genomic_DNA"/>
</dbReference>
<dbReference type="InterPro" id="IPR046341">
    <property type="entry name" value="SET_dom_sf"/>
</dbReference>
<protein>
    <recommendedName>
        <fullName evidence="4">SET domain-containing protein</fullName>
    </recommendedName>
</protein>
<evidence type="ECO:0000313" key="2">
    <source>
        <dbReference type="EMBL" id="CAE8723472.1"/>
    </source>
</evidence>
<evidence type="ECO:0000313" key="3">
    <source>
        <dbReference type="Proteomes" id="UP000626109"/>
    </source>
</evidence>
<name>A0A813L8D9_POLGL</name>
<evidence type="ECO:0008006" key="4">
    <source>
        <dbReference type="Google" id="ProtNLM"/>
    </source>
</evidence>
<dbReference type="InterPro" id="IPR050600">
    <property type="entry name" value="SETD3_SETD6_MTase"/>
</dbReference>
<dbReference type="GO" id="GO:0016279">
    <property type="term" value="F:protein-lysine N-methyltransferase activity"/>
    <property type="evidence" value="ECO:0007669"/>
    <property type="project" value="TreeGrafter"/>
</dbReference>
<comment type="caution">
    <text evidence="2">The sequence shown here is derived from an EMBL/GenBank/DDBJ whole genome shotgun (WGS) entry which is preliminary data.</text>
</comment>
<dbReference type="Gene3D" id="3.90.1410.10">
    <property type="entry name" value="set domain protein methyltransferase, domain 1"/>
    <property type="match status" value="1"/>
</dbReference>
<feature type="chain" id="PRO_5032276440" description="SET domain-containing protein" evidence="1">
    <location>
        <begin position="33"/>
        <end position="667"/>
    </location>
</feature>
<dbReference type="CDD" id="cd10527">
    <property type="entry name" value="SET_LSMT"/>
    <property type="match status" value="1"/>
</dbReference>
<keyword evidence="1" id="KW-0732">Signal</keyword>
<accession>A0A813L8D9</accession>
<gene>
    <name evidence="2" type="ORF">PGLA2088_LOCUS43162</name>
</gene>
<organism evidence="2 3">
    <name type="scientific">Polarella glacialis</name>
    <name type="common">Dinoflagellate</name>
    <dbReference type="NCBI Taxonomy" id="89957"/>
    <lineage>
        <taxon>Eukaryota</taxon>
        <taxon>Sar</taxon>
        <taxon>Alveolata</taxon>
        <taxon>Dinophyceae</taxon>
        <taxon>Suessiales</taxon>
        <taxon>Suessiaceae</taxon>
        <taxon>Polarella</taxon>
    </lineage>
</organism>
<dbReference type="PANTHER" id="PTHR13271">
    <property type="entry name" value="UNCHARACTERIZED PUTATIVE METHYLTRANSFERASE"/>
    <property type="match status" value="1"/>
</dbReference>
<dbReference type="SUPFAM" id="SSF82199">
    <property type="entry name" value="SET domain"/>
    <property type="match status" value="1"/>
</dbReference>